<evidence type="ECO:0000313" key="3">
    <source>
        <dbReference type="Proteomes" id="UP001139646"/>
    </source>
</evidence>
<dbReference type="EMBL" id="JAKKSL010000005">
    <property type="protein sequence ID" value="MCI2285613.1"/>
    <property type="molecule type" value="Genomic_DNA"/>
</dbReference>
<dbReference type="Pfam" id="PF06283">
    <property type="entry name" value="ThuA"/>
    <property type="match status" value="1"/>
</dbReference>
<dbReference type="SUPFAM" id="SSF52317">
    <property type="entry name" value="Class I glutamine amidotransferase-like"/>
    <property type="match status" value="1"/>
</dbReference>
<keyword evidence="3" id="KW-1185">Reference proteome</keyword>
<dbReference type="Proteomes" id="UP001139646">
    <property type="component" value="Unassembled WGS sequence"/>
</dbReference>
<organism evidence="2 3">
    <name type="scientific">Colwellia maritima</name>
    <dbReference type="NCBI Taxonomy" id="2912588"/>
    <lineage>
        <taxon>Bacteria</taxon>
        <taxon>Pseudomonadati</taxon>
        <taxon>Pseudomonadota</taxon>
        <taxon>Gammaproteobacteria</taxon>
        <taxon>Alteromonadales</taxon>
        <taxon>Colwelliaceae</taxon>
        <taxon>Colwellia</taxon>
    </lineage>
</organism>
<dbReference type="Gene3D" id="3.40.50.880">
    <property type="match status" value="1"/>
</dbReference>
<dbReference type="InterPro" id="IPR029062">
    <property type="entry name" value="Class_I_gatase-like"/>
</dbReference>
<feature type="domain" description="ThuA-like" evidence="1">
    <location>
        <begin position="21"/>
        <end position="240"/>
    </location>
</feature>
<evidence type="ECO:0000313" key="2">
    <source>
        <dbReference type="EMBL" id="MCI2285613.1"/>
    </source>
</evidence>
<accession>A0ABS9X5V4</accession>
<reference evidence="2" key="1">
    <citation type="submission" date="2022-01" db="EMBL/GenBank/DDBJ databases">
        <title>Colwellia maritima, isolated from seawater.</title>
        <authorList>
            <person name="Kristyanto S."/>
            <person name="Jung J."/>
            <person name="Jeon C.O."/>
        </authorList>
    </citation>
    <scope>NUCLEOTIDE SEQUENCE</scope>
    <source>
        <strain evidence="2">MSW7</strain>
    </source>
</reference>
<dbReference type="InterPro" id="IPR029010">
    <property type="entry name" value="ThuA-like"/>
</dbReference>
<dbReference type="PANTHER" id="PTHR40469:SF2">
    <property type="entry name" value="GALACTOSE-BINDING DOMAIN-LIKE SUPERFAMILY PROTEIN"/>
    <property type="match status" value="1"/>
</dbReference>
<gene>
    <name evidence="2" type="ORF">L3081_22290</name>
</gene>
<proteinExistence type="predicted"/>
<evidence type="ECO:0000259" key="1">
    <source>
        <dbReference type="Pfam" id="PF06283"/>
    </source>
</evidence>
<protein>
    <submittedName>
        <fullName evidence="2">ThuA domain-containing protein</fullName>
    </submittedName>
</protein>
<comment type="caution">
    <text evidence="2">The sequence shown here is derived from an EMBL/GenBank/DDBJ whole genome shotgun (WGS) entry which is preliminary data.</text>
</comment>
<sequence length="246" mass="27474">MLLLLDIGVSSGTVQAKQFSALLFTKTAGWHHQSILEGVSAIRTLAKTHDFTVDWQEDPNYFSNDKLASYDVVIFLLTSGDVLNEPQQKAFEAFIAQGKGFVGVHSAADTEHDWPWFKALVGRTFVIHPTIQTANIDVVSHIFPGAAQLPKRFLWTDEYYHYGEAHTEQLQYILSVDETSYAPAVTWGDLSVQGMGKFHPLAWYQYYDGGRSFYTGLGHLGAAYQQPMFLAHLYGGIYWAATGKGL</sequence>
<dbReference type="RefSeq" id="WP_242288486.1">
    <property type="nucleotide sequence ID" value="NZ_JAKKSL010000005.1"/>
</dbReference>
<dbReference type="PANTHER" id="PTHR40469">
    <property type="entry name" value="SECRETED GLYCOSYL HYDROLASE"/>
    <property type="match status" value="1"/>
</dbReference>
<name>A0ABS9X5V4_9GAMM</name>